<organism evidence="11">
    <name type="scientific">Lutzomyia longipalpis</name>
    <name type="common">Sand fly</name>
    <dbReference type="NCBI Taxonomy" id="7200"/>
    <lineage>
        <taxon>Eukaryota</taxon>
        <taxon>Metazoa</taxon>
        <taxon>Ecdysozoa</taxon>
        <taxon>Arthropoda</taxon>
        <taxon>Hexapoda</taxon>
        <taxon>Insecta</taxon>
        <taxon>Pterygota</taxon>
        <taxon>Neoptera</taxon>
        <taxon>Endopterygota</taxon>
        <taxon>Diptera</taxon>
        <taxon>Nematocera</taxon>
        <taxon>Psychodoidea</taxon>
        <taxon>Psychodidae</taxon>
        <taxon>Lutzomyia</taxon>
        <taxon>Lutzomyia</taxon>
    </lineage>
</organism>
<dbReference type="GO" id="GO:0005549">
    <property type="term" value="F:odorant binding"/>
    <property type="evidence" value="ECO:0007669"/>
    <property type="project" value="InterPro"/>
</dbReference>
<dbReference type="PANTHER" id="PTHR21137:SF35">
    <property type="entry name" value="ODORANT RECEPTOR 19A-RELATED"/>
    <property type="match status" value="1"/>
</dbReference>
<feature type="transmembrane region" description="Helical" evidence="10">
    <location>
        <begin position="257"/>
        <end position="275"/>
    </location>
</feature>
<feature type="transmembrane region" description="Helical" evidence="10">
    <location>
        <begin position="37"/>
        <end position="55"/>
    </location>
</feature>
<dbReference type="GO" id="GO:0004984">
    <property type="term" value="F:olfactory receptor activity"/>
    <property type="evidence" value="ECO:0007669"/>
    <property type="project" value="InterPro"/>
</dbReference>
<evidence type="ECO:0000256" key="2">
    <source>
        <dbReference type="ARBA" id="ARBA00022475"/>
    </source>
</evidence>
<evidence type="ECO:0000256" key="10">
    <source>
        <dbReference type="RuleBase" id="RU351113"/>
    </source>
</evidence>
<keyword evidence="6 10" id="KW-1133">Transmembrane helix</keyword>
<evidence type="ECO:0000256" key="9">
    <source>
        <dbReference type="ARBA" id="ARBA00023224"/>
    </source>
</evidence>
<accession>A0A7G3AET6</accession>
<dbReference type="AlphaFoldDB" id="A0A7G3AET6"/>
<evidence type="ECO:0000313" key="11">
    <source>
        <dbReference type="EMBL" id="MBC1172671.1"/>
    </source>
</evidence>
<dbReference type="VEuPathDB" id="VectorBase:LLONM1_011317"/>
<sequence length="442" mass="51949">MSRHLQEFITAKPLIDFLIALLTLDVFSGTLRNRLKIIFLTISNVLFIFLLFFHVKNTIRSEINTNFMWTFLLWNNISVFLIVMILNAFKRNKFHLLMQSIQKLFEEEKEDEELDEILQKNLEYSMKVFNFLNRWIIHIGLGLAIMGGINFRLNRNFGLIIEFPYFESDNFLWRESQYILQTAFGFVTSYTVMSISVGFIFLGLLVMAEINILTDYMKLLNEKIKTDPKFLSKMIKRHCSVIENLNLLSDILSDTSFLHLFASCATFMFGFSFIMKYPEEFLNYLLILAATMLSLHICILGEFIGLKSENLSETLYLINWYELSLKDQKSFLIILGMAQREYGLKAAGMYDVNLYTFVQVNCIVICLRRHFNNELLFVLDFKNRFLLLRYSLQFESIIPALLLLVLLQITTFSARVHHCTLRGTLVVHYHHYSFNFCSFSVF</sequence>
<keyword evidence="9 10" id="KW-0807">Transducer</keyword>
<feature type="transmembrane region" description="Helical" evidence="10">
    <location>
        <begin position="281"/>
        <end position="304"/>
    </location>
</feature>
<dbReference type="GO" id="GO:0005886">
    <property type="term" value="C:plasma membrane"/>
    <property type="evidence" value="ECO:0007669"/>
    <property type="project" value="UniProtKB-SubCell"/>
</dbReference>
<keyword evidence="3 10" id="KW-0716">Sensory transduction</keyword>
<keyword evidence="8 10" id="KW-0675">Receptor</keyword>
<feature type="transmembrane region" description="Helical" evidence="10">
    <location>
        <begin position="67"/>
        <end position="89"/>
    </location>
</feature>
<feature type="transmembrane region" description="Helical" evidence="10">
    <location>
        <begin position="135"/>
        <end position="153"/>
    </location>
</feature>
<comment type="subcellular location">
    <subcellularLocation>
        <location evidence="1 10">Cell membrane</location>
        <topology evidence="1 10">Multi-pass membrane protein</topology>
    </subcellularLocation>
</comment>
<feature type="transmembrane region" description="Helical" evidence="10">
    <location>
        <begin position="178"/>
        <end position="208"/>
    </location>
</feature>
<evidence type="ECO:0000256" key="6">
    <source>
        <dbReference type="ARBA" id="ARBA00022989"/>
    </source>
</evidence>
<evidence type="ECO:0000256" key="1">
    <source>
        <dbReference type="ARBA" id="ARBA00004651"/>
    </source>
</evidence>
<dbReference type="Pfam" id="PF02949">
    <property type="entry name" value="7tm_6"/>
    <property type="match status" value="1"/>
</dbReference>
<evidence type="ECO:0000256" key="8">
    <source>
        <dbReference type="ARBA" id="ARBA00023170"/>
    </source>
</evidence>
<keyword evidence="7 10" id="KW-0472">Membrane</keyword>
<comment type="similarity">
    <text evidence="10">Belongs to the insect chemoreceptor superfamily. Heteromeric odorant receptor channel (TC 1.A.69) family.</text>
</comment>
<dbReference type="GO" id="GO:0007165">
    <property type="term" value="P:signal transduction"/>
    <property type="evidence" value="ECO:0007669"/>
    <property type="project" value="UniProtKB-KW"/>
</dbReference>
<evidence type="ECO:0000256" key="7">
    <source>
        <dbReference type="ARBA" id="ARBA00023136"/>
    </source>
</evidence>
<dbReference type="InterPro" id="IPR004117">
    <property type="entry name" value="7tm6_olfct_rcpt"/>
</dbReference>
<keyword evidence="2" id="KW-1003">Cell membrane</keyword>
<evidence type="ECO:0000256" key="3">
    <source>
        <dbReference type="ARBA" id="ARBA00022606"/>
    </source>
</evidence>
<feature type="transmembrane region" description="Helical" evidence="10">
    <location>
        <begin position="391"/>
        <end position="412"/>
    </location>
</feature>
<dbReference type="PANTHER" id="PTHR21137">
    <property type="entry name" value="ODORANT RECEPTOR"/>
    <property type="match status" value="1"/>
</dbReference>
<name>A0A7G3AET6_LUTLO</name>
<keyword evidence="5 10" id="KW-0552">Olfaction</keyword>
<evidence type="ECO:0000256" key="4">
    <source>
        <dbReference type="ARBA" id="ARBA00022692"/>
    </source>
</evidence>
<proteinExistence type="inferred from homology"/>
<keyword evidence="4 10" id="KW-0812">Transmembrane</keyword>
<evidence type="ECO:0000256" key="5">
    <source>
        <dbReference type="ARBA" id="ARBA00022725"/>
    </source>
</evidence>
<protein>
    <recommendedName>
        <fullName evidence="10">Odorant receptor</fullName>
    </recommendedName>
</protein>
<reference evidence="11" key="1">
    <citation type="journal article" date="2020" name="BMC">
        <title>Leishmania infection induces a limited differential gene expression in the sand fly midgut.</title>
        <authorList>
            <person name="Coutinho-Abreu I.V."/>
            <person name="Serafim T.D."/>
            <person name="Meneses C."/>
            <person name="Kamhawi S."/>
            <person name="Oliveira F."/>
            <person name="Valenzuela J.G."/>
        </authorList>
    </citation>
    <scope>NUCLEOTIDE SEQUENCE</scope>
    <source>
        <strain evidence="11">Jacobina</strain>
        <tissue evidence="11">Midgut</tissue>
    </source>
</reference>
<dbReference type="EMBL" id="GITU01003968">
    <property type="protein sequence ID" value="MBC1172671.1"/>
    <property type="molecule type" value="Transcribed_RNA"/>
</dbReference>